<organism evidence="1">
    <name type="scientific">Rhizophora mucronata</name>
    <name type="common">Asiatic mangrove</name>
    <dbReference type="NCBI Taxonomy" id="61149"/>
    <lineage>
        <taxon>Eukaryota</taxon>
        <taxon>Viridiplantae</taxon>
        <taxon>Streptophyta</taxon>
        <taxon>Embryophyta</taxon>
        <taxon>Tracheophyta</taxon>
        <taxon>Spermatophyta</taxon>
        <taxon>Magnoliopsida</taxon>
        <taxon>eudicotyledons</taxon>
        <taxon>Gunneridae</taxon>
        <taxon>Pentapetalae</taxon>
        <taxon>rosids</taxon>
        <taxon>fabids</taxon>
        <taxon>Malpighiales</taxon>
        <taxon>Rhizophoraceae</taxon>
        <taxon>Rhizophora</taxon>
    </lineage>
</organism>
<dbReference type="EMBL" id="GGEC01085152">
    <property type="protein sequence ID" value="MBX65636.1"/>
    <property type="molecule type" value="Transcribed_RNA"/>
</dbReference>
<protein>
    <submittedName>
        <fullName evidence="1">Uncharacterized protein</fullName>
    </submittedName>
</protein>
<evidence type="ECO:0000313" key="1">
    <source>
        <dbReference type="EMBL" id="MBX65636.1"/>
    </source>
</evidence>
<accession>A0A2P2QFC4</accession>
<sequence>MNLFENMAIRFPQFQYFLIVAGSVFPHFLSKGINIKKIGNHQGTRSFLISMLNV</sequence>
<name>A0A2P2QFC4_RHIMU</name>
<proteinExistence type="predicted"/>
<dbReference type="AlphaFoldDB" id="A0A2P2QFC4"/>
<reference evidence="1" key="1">
    <citation type="submission" date="2018-02" db="EMBL/GenBank/DDBJ databases">
        <title>Rhizophora mucronata_Transcriptome.</title>
        <authorList>
            <person name="Meera S.P."/>
            <person name="Sreeshan A."/>
            <person name="Augustine A."/>
        </authorList>
    </citation>
    <scope>NUCLEOTIDE SEQUENCE</scope>
    <source>
        <tissue evidence="1">Leaf</tissue>
    </source>
</reference>